<dbReference type="Proteomes" id="UP001219525">
    <property type="component" value="Unassembled WGS sequence"/>
</dbReference>
<evidence type="ECO:0000313" key="3">
    <source>
        <dbReference type="Proteomes" id="UP001219525"/>
    </source>
</evidence>
<keyword evidence="1" id="KW-0812">Transmembrane</keyword>
<dbReference type="EMBL" id="JARJCW010000155">
    <property type="protein sequence ID" value="KAJ7190191.1"/>
    <property type="molecule type" value="Genomic_DNA"/>
</dbReference>
<gene>
    <name evidence="2" type="ORF">GGX14DRAFT_546952</name>
</gene>
<evidence type="ECO:0000256" key="1">
    <source>
        <dbReference type="SAM" id="Phobius"/>
    </source>
</evidence>
<keyword evidence="1" id="KW-0472">Membrane</keyword>
<protein>
    <submittedName>
        <fullName evidence="2">Uncharacterized protein</fullName>
    </submittedName>
</protein>
<reference evidence="2" key="1">
    <citation type="submission" date="2023-03" db="EMBL/GenBank/DDBJ databases">
        <title>Massive genome expansion in bonnet fungi (Mycena s.s.) driven by repeated elements and novel gene families across ecological guilds.</title>
        <authorList>
            <consortium name="Lawrence Berkeley National Laboratory"/>
            <person name="Harder C.B."/>
            <person name="Miyauchi S."/>
            <person name="Viragh M."/>
            <person name="Kuo A."/>
            <person name="Thoen E."/>
            <person name="Andreopoulos B."/>
            <person name="Lu D."/>
            <person name="Skrede I."/>
            <person name="Drula E."/>
            <person name="Henrissat B."/>
            <person name="Morin E."/>
            <person name="Kohler A."/>
            <person name="Barry K."/>
            <person name="LaButti K."/>
            <person name="Morin E."/>
            <person name="Salamov A."/>
            <person name="Lipzen A."/>
            <person name="Mereny Z."/>
            <person name="Hegedus B."/>
            <person name="Baldrian P."/>
            <person name="Stursova M."/>
            <person name="Weitz H."/>
            <person name="Taylor A."/>
            <person name="Grigoriev I.V."/>
            <person name="Nagy L.G."/>
            <person name="Martin F."/>
            <person name="Kauserud H."/>
        </authorList>
    </citation>
    <scope>NUCLEOTIDE SEQUENCE</scope>
    <source>
        <strain evidence="2">9144</strain>
    </source>
</reference>
<comment type="caution">
    <text evidence="2">The sequence shown here is derived from an EMBL/GenBank/DDBJ whole genome shotgun (WGS) entry which is preliminary data.</text>
</comment>
<keyword evidence="1" id="KW-1133">Transmembrane helix</keyword>
<name>A0AAD6Y1J7_9AGAR</name>
<feature type="transmembrane region" description="Helical" evidence="1">
    <location>
        <begin position="101"/>
        <end position="119"/>
    </location>
</feature>
<dbReference type="AlphaFoldDB" id="A0AAD6Y1J7"/>
<accession>A0AAD6Y1J7</accession>
<proteinExistence type="predicted"/>
<sequence length="129" mass="14526">MGRWTQHDEPDSSRRPAEGMVRIGYDSDTQRYYFRDQGGSVWQSAEGAQYSEMTPVSSDASSYPPDEDLEAAPRRADGCQPLATDANIRYMHSTARAYRTLFEFFLLIGVILLLVWRLILSPGAKAGLF</sequence>
<evidence type="ECO:0000313" key="2">
    <source>
        <dbReference type="EMBL" id="KAJ7190191.1"/>
    </source>
</evidence>
<organism evidence="2 3">
    <name type="scientific">Mycena pura</name>
    <dbReference type="NCBI Taxonomy" id="153505"/>
    <lineage>
        <taxon>Eukaryota</taxon>
        <taxon>Fungi</taxon>
        <taxon>Dikarya</taxon>
        <taxon>Basidiomycota</taxon>
        <taxon>Agaricomycotina</taxon>
        <taxon>Agaricomycetes</taxon>
        <taxon>Agaricomycetidae</taxon>
        <taxon>Agaricales</taxon>
        <taxon>Marasmiineae</taxon>
        <taxon>Mycenaceae</taxon>
        <taxon>Mycena</taxon>
    </lineage>
</organism>
<keyword evidence="3" id="KW-1185">Reference proteome</keyword>